<dbReference type="Gene3D" id="3.10.20.90">
    <property type="entry name" value="Phosphatidylinositol 3-kinase Catalytic Subunit, Chain A, domain 1"/>
    <property type="match status" value="1"/>
</dbReference>
<dbReference type="InterPro" id="IPR029071">
    <property type="entry name" value="Ubiquitin-like_domsf"/>
</dbReference>
<dbReference type="InterPro" id="IPR000159">
    <property type="entry name" value="RA_dom"/>
</dbReference>
<protein>
    <recommendedName>
        <fullName evidence="1">Ras-associating domain-containing protein</fullName>
    </recommendedName>
</protein>
<evidence type="ECO:0000313" key="2">
    <source>
        <dbReference type="EMBL" id="CAK9104111.1"/>
    </source>
</evidence>
<keyword evidence="3" id="KW-1185">Reference proteome</keyword>
<evidence type="ECO:0000313" key="3">
    <source>
        <dbReference type="Proteomes" id="UP001642484"/>
    </source>
</evidence>
<feature type="domain" description="Ras-associating" evidence="1">
    <location>
        <begin position="10"/>
        <end position="95"/>
    </location>
</feature>
<dbReference type="PROSITE" id="PS50200">
    <property type="entry name" value="RA"/>
    <property type="match status" value="1"/>
</dbReference>
<dbReference type="EMBL" id="CAXAMN010026583">
    <property type="protein sequence ID" value="CAK9104111.1"/>
    <property type="molecule type" value="Genomic_DNA"/>
</dbReference>
<name>A0ABP0RXY7_9DINO</name>
<proteinExistence type="predicted"/>
<dbReference type="SUPFAM" id="SSF54236">
    <property type="entry name" value="Ubiquitin-like"/>
    <property type="match status" value="1"/>
</dbReference>
<accession>A0ABP0RXY7</accession>
<sequence>MQQSTKPAKSAGMLRVYFADNTYKTLQLTEDSSVQEVIQSLCHKLKGDPSRYELLIIAPMGPLRERKLLSEDRPLRIQEKAGRTAYKFLLREVRRSSTFEGDEGDVDWPLPSVSEDGILQRGELECLTESGWRRCSVVLDRESFWHSNPEAPQLGSGMIKLPLQRFDRVEALEEEGSCSLRIRSSGGESTWRLDAYECTIRTCDGPPGVSSQEDIWCNCIMKQPPATWVVEFGKKAFKMRLTTSHNLN</sequence>
<evidence type="ECO:0000259" key="1">
    <source>
        <dbReference type="PROSITE" id="PS50200"/>
    </source>
</evidence>
<dbReference type="SMART" id="SM00314">
    <property type="entry name" value="RA"/>
    <property type="match status" value="1"/>
</dbReference>
<dbReference type="Pfam" id="PF00788">
    <property type="entry name" value="RA"/>
    <property type="match status" value="1"/>
</dbReference>
<organism evidence="2 3">
    <name type="scientific">Durusdinium trenchii</name>
    <dbReference type="NCBI Taxonomy" id="1381693"/>
    <lineage>
        <taxon>Eukaryota</taxon>
        <taxon>Sar</taxon>
        <taxon>Alveolata</taxon>
        <taxon>Dinophyceae</taxon>
        <taxon>Suessiales</taxon>
        <taxon>Symbiodiniaceae</taxon>
        <taxon>Durusdinium</taxon>
    </lineage>
</organism>
<comment type="caution">
    <text evidence="2">The sequence shown here is derived from an EMBL/GenBank/DDBJ whole genome shotgun (WGS) entry which is preliminary data.</text>
</comment>
<reference evidence="2 3" key="1">
    <citation type="submission" date="2024-02" db="EMBL/GenBank/DDBJ databases">
        <authorList>
            <person name="Chen Y."/>
            <person name="Shah S."/>
            <person name="Dougan E. K."/>
            <person name="Thang M."/>
            <person name="Chan C."/>
        </authorList>
    </citation>
    <scope>NUCLEOTIDE SEQUENCE [LARGE SCALE GENOMIC DNA]</scope>
</reference>
<dbReference type="Proteomes" id="UP001642484">
    <property type="component" value="Unassembled WGS sequence"/>
</dbReference>
<gene>
    <name evidence="2" type="ORF">CCMP2556_LOCUS48829</name>
</gene>
<dbReference type="CDD" id="cd17043">
    <property type="entry name" value="RA"/>
    <property type="match status" value="1"/>
</dbReference>